<dbReference type="PANTHER" id="PTHR22835">
    <property type="entry name" value="ZINC FINGER FYVE DOMAIN CONTAINING PROTEIN"/>
    <property type="match status" value="1"/>
</dbReference>
<dbReference type="Proteomes" id="UP000715781">
    <property type="component" value="Unassembled WGS sequence"/>
</dbReference>
<dbReference type="PANTHER" id="PTHR22835:SF659">
    <property type="entry name" value="GDSL LIPASE_ACYLHYDROLASE, PUTATIVE (AFU_ORTHOLOGUE AFUA_2G00510)-RELATED"/>
    <property type="match status" value="1"/>
</dbReference>
<keyword evidence="2" id="KW-0378">Hydrolase</keyword>
<dbReference type="GO" id="GO:0016788">
    <property type="term" value="F:hydrolase activity, acting on ester bonds"/>
    <property type="evidence" value="ECO:0007669"/>
    <property type="project" value="InterPro"/>
</dbReference>
<proteinExistence type="inferred from homology"/>
<evidence type="ECO:0000313" key="3">
    <source>
        <dbReference type="Proteomes" id="UP000715781"/>
    </source>
</evidence>
<dbReference type="AlphaFoldDB" id="A0A951Q6W8"/>
<dbReference type="InterPro" id="IPR001087">
    <property type="entry name" value="GDSL"/>
</dbReference>
<sequence length="323" mass="35008">MQRQIIITGFLLLSFLFPWKVLAKDYGKIYVFGDSFSDTGNVFNASNGIIPPSPTYFNGRFSNGSVWVDYLASDLGLTFNPKNNFAFGGATTGFENLGVPSLPGLQQQINSFVVGNQTADPNALYIIWAGTNDYLSYFFDSIPNPTKTIENLSAAVTSLAADGAKDIMVVNLPDLGKMPVANFDSQSSNFFNTLSSTHNSSLNTTLKFLSQQLSPDINIIELNVNSLFDKIIADPEEFGFTNAINSCLGRDLSVVPIDVPTLPVLCNPDKFLFWDEIHPTTATHKLIGELAFSALKPQSVPEASAGIGMLGGILSVIALLKRK</sequence>
<reference evidence="2" key="2">
    <citation type="journal article" date="2022" name="Microbiol. Resour. Announc.">
        <title>Metagenome Sequencing to Explore Phylogenomics of Terrestrial Cyanobacteria.</title>
        <authorList>
            <person name="Ward R.D."/>
            <person name="Stajich J.E."/>
            <person name="Johansen J.R."/>
            <person name="Huntemann M."/>
            <person name="Clum A."/>
            <person name="Foster B."/>
            <person name="Foster B."/>
            <person name="Roux S."/>
            <person name="Palaniappan K."/>
            <person name="Varghese N."/>
            <person name="Mukherjee S."/>
            <person name="Reddy T.B.K."/>
            <person name="Daum C."/>
            <person name="Copeland A."/>
            <person name="Chen I.A."/>
            <person name="Ivanova N.N."/>
            <person name="Kyrpides N.C."/>
            <person name="Shapiro N."/>
            <person name="Eloe-Fadrosh E.A."/>
            <person name="Pietrasiak N."/>
        </authorList>
    </citation>
    <scope>NUCLEOTIDE SEQUENCE</scope>
    <source>
        <strain evidence="2">JT2-VF2</strain>
    </source>
</reference>
<organism evidence="2 3">
    <name type="scientific">Mojavia pulchra JT2-VF2</name>
    <dbReference type="NCBI Taxonomy" id="287848"/>
    <lineage>
        <taxon>Bacteria</taxon>
        <taxon>Bacillati</taxon>
        <taxon>Cyanobacteriota</taxon>
        <taxon>Cyanophyceae</taxon>
        <taxon>Nostocales</taxon>
        <taxon>Nostocaceae</taxon>
    </lineage>
</organism>
<dbReference type="InterPro" id="IPR036514">
    <property type="entry name" value="SGNH_hydro_sf"/>
</dbReference>
<dbReference type="EMBL" id="JAHHHN010000034">
    <property type="protein sequence ID" value="MBW4565305.1"/>
    <property type="molecule type" value="Genomic_DNA"/>
</dbReference>
<reference evidence="2" key="1">
    <citation type="submission" date="2021-05" db="EMBL/GenBank/DDBJ databases">
        <authorList>
            <person name="Pietrasiak N."/>
            <person name="Ward R."/>
            <person name="Stajich J.E."/>
            <person name="Kurbessoian T."/>
        </authorList>
    </citation>
    <scope>NUCLEOTIDE SEQUENCE</scope>
    <source>
        <strain evidence="2">JT2-VF2</strain>
    </source>
</reference>
<dbReference type="Gene3D" id="3.40.50.1110">
    <property type="entry name" value="SGNH hydrolase"/>
    <property type="match status" value="1"/>
</dbReference>
<name>A0A951Q6W8_9NOST</name>
<dbReference type="Pfam" id="PF00657">
    <property type="entry name" value="Lipase_GDSL"/>
    <property type="match status" value="1"/>
</dbReference>
<accession>A0A951Q6W8</accession>
<protein>
    <submittedName>
        <fullName evidence="2">SGNH/GDSL hydrolase family protein</fullName>
    </submittedName>
</protein>
<comment type="similarity">
    <text evidence="1">Belongs to the 'GDSL' lipolytic enzyme family.</text>
</comment>
<comment type="caution">
    <text evidence="2">The sequence shown here is derived from an EMBL/GenBank/DDBJ whole genome shotgun (WGS) entry which is preliminary data.</text>
</comment>
<evidence type="ECO:0000256" key="1">
    <source>
        <dbReference type="ARBA" id="ARBA00008668"/>
    </source>
</evidence>
<evidence type="ECO:0000313" key="2">
    <source>
        <dbReference type="EMBL" id="MBW4565305.1"/>
    </source>
</evidence>
<gene>
    <name evidence="2" type="ORF">KME32_30305</name>
</gene>
<dbReference type="SUPFAM" id="SSF52266">
    <property type="entry name" value="SGNH hydrolase"/>
    <property type="match status" value="1"/>
</dbReference>
<dbReference type="CDD" id="cd01846">
    <property type="entry name" value="fatty_acyltransferase_like"/>
    <property type="match status" value="1"/>
</dbReference>